<comment type="similarity">
    <text evidence="2">Belongs to the kinesin light chain family.</text>
</comment>
<keyword evidence="6 10" id="KW-0802">TPR repeat</keyword>
<dbReference type="Pfam" id="PF13374">
    <property type="entry name" value="TPR_10"/>
    <property type="match status" value="1"/>
</dbReference>
<reference evidence="12" key="1">
    <citation type="submission" date="2018-04" db="EMBL/GenBank/DDBJ databases">
        <authorList>
            <person name="Cornet L."/>
        </authorList>
    </citation>
    <scope>NUCLEOTIDE SEQUENCE [LARGE SCALE GENOMIC DNA]</scope>
</reference>
<feature type="repeat" description="TPR" evidence="10">
    <location>
        <begin position="416"/>
        <end position="449"/>
    </location>
</feature>
<evidence type="ECO:0000313" key="11">
    <source>
        <dbReference type="EMBL" id="PZO10268.1"/>
    </source>
</evidence>
<proteinExistence type="inferred from homology"/>
<dbReference type="GO" id="GO:0019894">
    <property type="term" value="F:kinesin binding"/>
    <property type="evidence" value="ECO:0007669"/>
    <property type="project" value="TreeGrafter"/>
</dbReference>
<evidence type="ECO:0000256" key="9">
    <source>
        <dbReference type="ARBA" id="ARBA00023212"/>
    </source>
</evidence>
<evidence type="ECO:0000256" key="5">
    <source>
        <dbReference type="ARBA" id="ARBA00022737"/>
    </source>
</evidence>
<dbReference type="GO" id="GO:0007018">
    <property type="term" value="P:microtubule-based movement"/>
    <property type="evidence" value="ECO:0007669"/>
    <property type="project" value="TreeGrafter"/>
</dbReference>
<evidence type="ECO:0000256" key="6">
    <source>
        <dbReference type="ARBA" id="ARBA00022803"/>
    </source>
</evidence>
<feature type="repeat" description="TPR" evidence="10">
    <location>
        <begin position="458"/>
        <end position="491"/>
    </location>
</feature>
<evidence type="ECO:0000313" key="12">
    <source>
        <dbReference type="Proteomes" id="UP000249354"/>
    </source>
</evidence>
<sequence>MLDVQRRLLLWADRTGRGLARVEYSSEFSRQQILQSLKSDLAERDITLTVIELPTQRTAPEVVQFLLKTLANVPDGVISVSGFSSAFQAHSHVEDSLRIVNFNREALTAFPLRQIWWMTPVLLQTSLHAMPDLHGWFSPQLTLAQPTSREDSSTSRELITRTQLRNSNFDDARQRSRQLLVQLEAAQSAGATDIDLATTYLLPALESLAEVGAQKEVRHLTTQYEELLNLLENLDAVTEKNKQHSNIANSLNSLARLYYLQGLYDRAKPLFIKALEINRTELGDRHPDTATSLNNLALLYESQGRYGAAEPLYVQALEISKAELGDRHPNTATSLNNLALLYESQGRYGEAEPLLVQALEIRKTELGDRHPDTATSLNDLAGLYKSQGRYGEAEPLYVQALEIYKAELGDRHPDAATSLNNLAGLYKSQGRYGEAEPLYVQALEISKAELGDRHPDTAGSLFNLAALYHQTQRHQQALSYIQQALDIYRPTLGSEHPTTQSAHSWLLTIQQAIDSSQ</sequence>
<reference evidence="11 12" key="2">
    <citation type="submission" date="2018-06" db="EMBL/GenBank/DDBJ databases">
        <title>Metagenomic assembly of (sub)arctic Cyanobacteria and their associated microbiome from non-axenic cultures.</title>
        <authorList>
            <person name="Baurain D."/>
        </authorList>
    </citation>
    <scope>NUCLEOTIDE SEQUENCE [LARGE SCALE GENOMIC DNA]</scope>
    <source>
        <strain evidence="11">ULC129bin1</strain>
    </source>
</reference>
<dbReference type="Gene3D" id="1.25.40.10">
    <property type="entry name" value="Tetratricopeptide repeat domain"/>
    <property type="match status" value="2"/>
</dbReference>
<keyword evidence="8" id="KW-0505">Motor protein</keyword>
<dbReference type="PANTHER" id="PTHR45783">
    <property type="entry name" value="KINESIN LIGHT CHAIN"/>
    <property type="match status" value="1"/>
</dbReference>
<organism evidence="11 12">
    <name type="scientific">Leptolyngbya foveolarum</name>
    <dbReference type="NCBI Taxonomy" id="47253"/>
    <lineage>
        <taxon>Bacteria</taxon>
        <taxon>Bacillati</taxon>
        <taxon>Cyanobacteriota</taxon>
        <taxon>Cyanophyceae</taxon>
        <taxon>Leptolyngbyales</taxon>
        <taxon>Leptolyngbyaceae</taxon>
        <taxon>Leptolyngbya group</taxon>
        <taxon>Leptolyngbya</taxon>
    </lineage>
</organism>
<evidence type="ECO:0000256" key="8">
    <source>
        <dbReference type="ARBA" id="ARBA00023175"/>
    </source>
</evidence>
<comment type="caution">
    <text evidence="11">The sequence shown here is derived from an EMBL/GenBank/DDBJ whole genome shotgun (WGS) entry which is preliminary data.</text>
</comment>
<keyword evidence="5" id="KW-0677">Repeat</keyword>
<evidence type="ECO:0000256" key="4">
    <source>
        <dbReference type="ARBA" id="ARBA00022701"/>
    </source>
</evidence>
<dbReference type="SUPFAM" id="SSF48452">
    <property type="entry name" value="TPR-like"/>
    <property type="match status" value="2"/>
</dbReference>
<protein>
    <submittedName>
        <fullName evidence="11">Tetratricopeptide repeat-containing protein</fullName>
    </submittedName>
</protein>
<keyword evidence="4" id="KW-0493">Microtubule</keyword>
<evidence type="ECO:0000256" key="10">
    <source>
        <dbReference type="PROSITE-ProRule" id="PRU00339"/>
    </source>
</evidence>
<dbReference type="SMART" id="SM00028">
    <property type="entry name" value="TPR"/>
    <property type="match status" value="6"/>
</dbReference>
<evidence type="ECO:0000256" key="7">
    <source>
        <dbReference type="ARBA" id="ARBA00023054"/>
    </source>
</evidence>
<keyword evidence="7" id="KW-0175">Coiled coil</keyword>
<accession>A0A2W4VTP2</accession>
<feature type="repeat" description="TPR" evidence="10">
    <location>
        <begin position="248"/>
        <end position="281"/>
    </location>
</feature>
<feature type="repeat" description="TPR" evidence="10">
    <location>
        <begin position="290"/>
        <end position="323"/>
    </location>
</feature>
<dbReference type="PANTHER" id="PTHR45783:SF3">
    <property type="entry name" value="KINESIN LIGHT CHAIN"/>
    <property type="match status" value="1"/>
</dbReference>
<comment type="subcellular location">
    <subcellularLocation>
        <location evidence="1">Cytoplasm</location>
        <location evidence="1">Cytoskeleton</location>
    </subcellularLocation>
</comment>
<keyword evidence="3" id="KW-0963">Cytoplasm</keyword>
<name>A0A2W4VTP2_9CYAN</name>
<dbReference type="EMBL" id="QBMC01000224">
    <property type="protein sequence ID" value="PZO10268.1"/>
    <property type="molecule type" value="Genomic_DNA"/>
</dbReference>
<dbReference type="GO" id="GO:0005737">
    <property type="term" value="C:cytoplasm"/>
    <property type="evidence" value="ECO:0007669"/>
    <property type="project" value="TreeGrafter"/>
</dbReference>
<dbReference type="Pfam" id="PF13424">
    <property type="entry name" value="TPR_12"/>
    <property type="match status" value="2"/>
</dbReference>
<dbReference type="InterPro" id="IPR011990">
    <property type="entry name" value="TPR-like_helical_dom_sf"/>
</dbReference>
<evidence type="ECO:0000256" key="2">
    <source>
        <dbReference type="ARBA" id="ARBA00009622"/>
    </source>
</evidence>
<dbReference type="Pfam" id="PF13176">
    <property type="entry name" value="TPR_7"/>
    <property type="match status" value="1"/>
</dbReference>
<evidence type="ECO:0000256" key="3">
    <source>
        <dbReference type="ARBA" id="ARBA00022490"/>
    </source>
</evidence>
<dbReference type="PRINTS" id="PR00381">
    <property type="entry name" value="KINESINLIGHT"/>
</dbReference>
<dbReference type="PROSITE" id="PS50005">
    <property type="entry name" value="TPR"/>
    <property type="match status" value="4"/>
</dbReference>
<gene>
    <name evidence="11" type="ORF">DCF25_20845</name>
</gene>
<dbReference type="GO" id="GO:0005874">
    <property type="term" value="C:microtubule"/>
    <property type="evidence" value="ECO:0007669"/>
    <property type="project" value="UniProtKB-KW"/>
</dbReference>
<dbReference type="InterPro" id="IPR019734">
    <property type="entry name" value="TPR_rpt"/>
</dbReference>
<keyword evidence="9" id="KW-0206">Cytoskeleton</keyword>
<evidence type="ECO:0000256" key="1">
    <source>
        <dbReference type="ARBA" id="ARBA00004245"/>
    </source>
</evidence>
<dbReference type="Proteomes" id="UP000249354">
    <property type="component" value="Unassembled WGS sequence"/>
</dbReference>
<dbReference type="InterPro" id="IPR002151">
    <property type="entry name" value="Kinesin_light"/>
</dbReference>
<dbReference type="GO" id="GO:0005871">
    <property type="term" value="C:kinesin complex"/>
    <property type="evidence" value="ECO:0007669"/>
    <property type="project" value="InterPro"/>
</dbReference>
<dbReference type="AlphaFoldDB" id="A0A2W4VTP2"/>